<organism evidence="14 15">
    <name type="scientific">Parenemella sanctibonifatiensis</name>
    <dbReference type="NCBI Taxonomy" id="2016505"/>
    <lineage>
        <taxon>Bacteria</taxon>
        <taxon>Bacillati</taxon>
        <taxon>Actinomycetota</taxon>
        <taxon>Actinomycetes</taxon>
        <taxon>Propionibacteriales</taxon>
        <taxon>Propionibacteriaceae</taxon>
        <taxon>Parenemella</taxon>
    </lineage>
</organism>
<evidence type="ECO:0000259" key="13">
    <source>
        <dbReference type="PROSITE" id="PS50929"/>
    </source>
</evidence>
<name>A0A255ECZ0_9ACTN</name>
<sequence>MTDTLTEPRFEGSAESWRTPDNSRPDLPGELFADRSTSWGDRAKALLHRYTLRRERAEEWYARTRSDQAGLPVAGNKEVGRFLRQLISTKPWIVVLVVIANVAAAVSAVLLPALLGGIVDRVQAGDPTLVDALTGLAAIAIGIVLLQVLLQFLAKTVTTLFGNDLLARARESVVRSVLRLPLSRVESTSSGDLVTRVTRDVAVMGETAAWALPMGVVSGATVVITLIAMVITSPLLALPNLVALALFFFTARWYLPRALKGYVAEGNSYSVANSALTESVVASRTVESLSIEGSRVRHTDGDVELASQAERYTLTLRTLMFIGVDSALKLPLPVLLVLGGVGYLQGWVSLGQIAAAALYCQQLIGPLDMLLHAIDRIQSGVASTGRLLGISTVPPDRTPQPGRPADAHLVGSDLRFAYREGHDVLHGVDLDLAVGERLAIVGPSGSGKSTLGRLLAGINGPRTGAVTVGGVNVMGLPLDDLRTQVALVTQEHHVFVGSLRDNVILAREETATDEEVWTALQAVEAREWVERLPEGLSTQVGSGNLKLTPAQAQQVALARLVIADPHTLVLDEATSLIDPQTARHLEGSMASLLTGRTVVAIAHRLHTAHDADRIAVVIDGRITELGSHDELLALDGEYAALWRAWTS</sequence>
<protein>
    <submittedName>
        <fullName evidence="14">Multidrug ABC transporter ATP-binding protein</fullName>
    </submittedName>
</protein>
<evidence type="ECO:0000256" key="2">
    <source>
        <dbReference type="ARBA" id="ARBA00022448"/>
    </source>
</evidence>
<dbReference type="Gene3D" id="3.40.50.300">
    <property type="entry name" value="P-loop containing nucleotide triphosphate hydrolases"/>
    <property type="match status" value="1"/>
</dbReference>
<dbReference type="GO" id="GO:0005524">
    <property type="term" value="F:ATP binding"/>
    <property type="evidence" value="ECO:0007669"/>
    <property type="project" value="UniProtKB-KW"/>
</dbReference>
<comment type="caution">
    <text evidence="14">The sequence shown here is derived from an EMBL/GenBank/DDBJ whole genome shotgun (WGS) entry which is preliminary data.</text>
</comment>
<feature type="compositionally biased region" description="Basic and acidic residues" evidence="10">
    <location>
        <begin position="1"/>
        <end position="12"/>
    </location>
</feature>
<feature type="domain" description="ABC transmembrane type-1" evidence="13">
    <location>
        <begin position="95"/>
        <end position="379"/>
    </location>
</feature>
<dbReference type="SUPFAM" id="SSF90123">
    <property type="entry name" value="ABC transporter transmembrane region"/>
    <property type="match status" value="1"/>
</dbReference>
<keyword evidence="8 11" id="KW-1133">Transmembrane helix</keyword>
<dbReference type="GO" id="GO:0016887">
    <property type="term" value="F:ATP hydrolysis activity"/>
    <property type="evidence" value="ECO:0007669"/>
    <property type="project" value="InterPro"/>
</dbReference>
<feature type="transmembrane region" description="Helical" evidence="11">
    <location>
        <begin position="92"/>
        <end position="115"/>
    </location>
</feature>
<dbReference type="PANTHER" id="PTHR43394:SF1">
    <property type="entry name" value="ATP-BINDING CASSETTE SUB-FAMILY B MEMBER 10, MITOCHONDRIAL"/>
    <property type="match status" value="1"/>
</dbReference>
<evidence type="ECO:0000256" key="5">
    <source>
        <dbReference type="ARBA" id="ARBA00022692"/>
    </source>
</evidence>
<dbReference type="InterPro" id="IPR027417">
    <property type="entry name" value="P-loop_NTPase"/>
</dbReference>
<dbReference type="SMART" id="SM00382">
    <property type="entry name" value="AAA"/>
    <property type="match status" value="1"/>
</dbReference>
<feature type="domain" description="ABC transporter" evidence="12">
    <location>
        <begin position="409"/>
        <end position="644"/>
    </location>
</feature>
<keyword evidence="3" id="KW-1003">Cell membrane</keyword>
<keyword evidence="9 11" id="KW-0472">Membrane</keyword>
<dbReference type="PROSITE" id="PS50893">
    <property type="entry name" value="ABC_TRANSPORTER_2"/>
    <property type="match status" value="1"/>
</dbReference>
<dbReference type="Pfam" id="PF00005">
    <property type="entry name" value="ABC_tran"/>
    <property type="match status" value="1"/>
</dbReference>
<comment type="subcellular location">
    <subcellularLocation>
        <location evidence="1">Cell membrane</location>
        <topology evidence="1">Multi-pass membrane protein</topology>
    </subcellularLocation>
</comment>
<evidence type="ECO:0000259" key="12">
    <source>
        <dbReference type="PROSITE" id="PS50893"/>
    </source>
</evidence>
<evidence type="ECO:0000256" key="4">
    <source>
        <dbReference type="ARBA" id="ARBA00022519"/>
    </source>
</evidence>
<dbReference type="InterPro" id="IPR039421">
    <property type="entry name" value="Type_1_exporter"/>
</dbReference>
<dbReference type="InterPro" id="IPR003593">
    <property type="entry name" value="AAA+_ATPase"/>
</dbReference>
<evidence type="ECO:0000256" key="8">
    <source>
        <dbReference type="ARBA" id="ARBA00022989"/>
    </source>
</evidence>
<dbReference type="InterPro" id="IPR003439">
    <property type="entry name" value="ABC_transporter-like_ATP-bd"/>
</dbReference>
<feature type="transmembrane region" description="Helical" evidence="11">
    <location>
        <begin position="209"/>
        <end position="231"/>
    </location>
</feature>
<evidence type="ECO:0000256" key="9">
    <source>
        <dbReference type="ARBA" id="ARBA00023136"/>
    </source>
</evidence>
<reference evidence="14 15" key="1">
    <citation type="submission" date="2017-07" db="EMBL/GenBank/DDBJ databases">
        <title>Draft whole genome sequences of clinical Proprionibacteriaceae strains.</title>
        <authorList>
            <person name="Bernier A.-M."/>
            <person name="Bernard K."/>
            <person name="Domingo M.-C."/>
        </authorList>
    </citation>
    <scope>NUCLEOTIDE SEQUENCE [LARGE SCALE GENOMIC DNA]</scope>
    <source>
        <strain evidence="14 15">NML 150081</strain>
    </source>
</reference>
<evidence type="ECO:0000256" key="10">
    <source>
        <dbReference type="SAM" id="MobiDB-lite"/>
    </source>
</evidence>
<dbReference type="PROSITE" id="PS50929">
    <property type="entry name" value="ABC_TM1F"/>
    <property type="match status" value="1"/>
</dbReference>
<dbReference type="AlphaFoldDB" id="A0A255ECZ0"/>
<keyword evidence="2" id="KW-0813">Transport</keyword>
<accession>A0A255ECZ0</accession>
<evidence type="ECO:0000256" key="1">
    <source>
        <dbReference type="ARBA" id="ARBA00004651"/>
    </source>
</evidence>
<gene>
    <name evidence="14" type="ORF">CGZ91_10950</name>
</gene>
<dbReference type="GO" id="GO:0015421">
    <property type="term" value="F:ABC-type oligopeptide transporter activity"/>
    <property type="evidence" value="ECO:0007669"/>
    <property type="project" value="TreeGrafter"/>
</dbReference>
<dbReference type="InterPro" id="IPR011527">
    <property type="entry name" value="ABC1_TM_dom"/>
</dbReference>
<keyword evidence="5 11" id="KW-0812">Transmembrane</keyword>
<feature type="transmembrane region" description="Helical" evidence="11">
    <location>
        <begin position="237"/>
        <end position="255"/>
    </location>
</feature>
<keyword evidence="6" id="KW-0547">Nucleotide-binding</keyword>
<dbReference type="Proteomes" id="UP000216300">
    <property type="component" value="Unassembled WGS sequence"/>
</dbReference>
<dbReference type="RefSeq" id="WP_094455119.1">
    <property type="nucleotide sequence ID" value="NZ_NMVJ01000009.1"/>
</dbReference>
<dbReference type="OrthoDB" id="9806127at2"/>
<keyword evidence="4" id="KW-0997">Cell inner membrane</keyword>
<dbReference type="FunFam" id="3.40.50.300:FF:001001">
    <property type="entry name" value="Multidrug ABC transporter ATP-binding protein"/>
    <property type="match status" value="1"/>
</dbReference>
<evidence type="ECO:0000256" key="7">
    <source>
        <dbReference type="ARBA" id="ARBA00022840"/>
    </source>
</evidence>
<feature type="region of interest" description="Disordered" evidence="10">
    <location>
        <begin position="1"/>
        <end position="29"/>
    </location>
</feature>
<evidence type="ECO:0000313" key="14">
    <source>
        <dbReference type="EMBL" id="OYN89406.1"/>
    </source>
</evidence>
<dbReference type="SUPFAM" id="SSF52540">
    <property type="entry name" value="P-loop containing nucleoside triphosphate hydrolases"/>
    <property type="match status" value="1"/>
</dbReference>
<dbReference type="GO" id="GO:0005886">
    <property type="term" value="C:plasma membrane"/>
    <property type="evidence" value="ECO:0007669"/>
    <property type="project" value="UniProtKB-SubCell"/>
</dbReference>
<dbReference type="CDD" id="cd07346">
    <property type="entry name" value="ABC_6TM_exporters"/>
    <property type="match status" value="1"/>
</dbReference>
<evidence type="ECO:0000256" key="11">
    <source>
        <dbReference type="SAM" id="Phobius"/>
    </source>
</evidence>
<keyword evidence="15" id="KW-1185">Reference proteome</keyword>
<evidence type="ECO:0000313" key="15">
    <source>
        <dbReference type="Proteomes" id="UP000216300"/>
    </source>
</evidence>
<keyword evidence="7 14" id="KW-0067">ATP-binding</keyword>
<dbReference type="Pfam" id="PF00664">
    <property type="entry name" value="ABC_membrane"/>
    <property type="match status" value="1"/>
</dbReference>
<dbReference type="EMBL" id="NMVJ01000009">
    <property type="protein sequence ID" value="OYN89406.1"/>
    <property type="molecule type" value="Genomic_DNA"/>
</dbReference>
<proteinExistence type="predicted"/>
<dbReference type="PANTHER" id="PTHR43394">
    <property type="entry name" value="ATP-DEPENDENT PERMEASE MDL1, MITOCHONDRIAL"/>
    <property type="match status" value="1"/>
</dbReference>
<dbReference type="Gene3D" id="1.20.1560.10">
    <property type="entry name" value="ABC transporter type 1, transmembrane domain"/>
    <property type="match status" value="1"/>
</dbReference>
<evidence type="ECO:0000256" key="6">
    <source>
        <dbReference type="ARBA" id="ARBA00022741"/>
    </source>
</evidence>
<dbReference type="InterPro" id="IPR036640">
    <property type="entry name" value="ABC1_TM_sf"/>
</dbReference>
<evidence type="ECO:0000256" key="3">
    <source>
        <dbReference type="ARBA" id="ARBA00022475"/>
    </source>
</evidence>
<feature type="transmembrane region" description="Helical" evidence="11">
    <location>
        <begin position="135"/>
        <end position="154"/>
    </location>
</feature>